<organism evidence="1 5">
    <name type="scientific">Phytophthora cactorum</name>
    <dbReference type="NCBI Taxonomy" id="29920"/>
    <lineage>
        <taxon>Eukaryota</taxon>
        <taxon>Sar</taxon>
        <taxon>Stramenopiles</taxon>
        <taxon>Oomycota</taxon>
        <taxon>Peronosporomycetes</taxon>
        <taxon>Peronosporales</taxon>
        <taxon>Peronosporaceae</taxon>
        <taxon>Phytophthora</taxon>
    </lineage>
</organism>
<name>A0A8T1JS73_9STRA</name>
<sequence>MHVIWTRELIEWRFCESLHHRCHLSSSVDKYKKFVVSIKLNLHHIFHDEVAEASPVQKGGGRLLSSSMRSIRWWRTPMQTLSSPFYRQIRGTVWIFSASSLKRNAG</sequence>
<dbReference type="Proteomes" id="UP000774804">
    <property type="component" value="Unassembled WGS sequence"/>
</dbReference>
<comment type="caution">
    <text evidence="1">The sequence shown here is derived from an EMBL/GenBank/DDBJ whole genome shotgun (WGS) entry which is preliminary data.</text>
</comment>
<evidence type="ECO:0000313" key="5">
    <source>
        <dbReference type="Proteomes" id="UP000735874"/>
    </source>
</evidence>
<accession>A0A8T1JS73</accession>
<protein>
    <submittedName>
        <fullName evidence="1">Uncharacterized protein</fullName>
    </submittedName>
</protein>
<dbReference type="EMBL" id="RCML01001729">
    <property type="protein sequence ID" value="KAG2960715.1"/>
    <property type="molecule type" value="Genomic_DNA"/>
</dbReference>
<dbReference type="EMBL" id="RCMI01001769">
    <property type="protein sequence ID" value="KAG2881423.1"/>
    <property type="molecule type" value="Genomic_DNA"/>
</dbReference>
<evidence type="ECO:0000313" key="2">
    <source>
        <dbReference type="EMBL" id="KAG2881423.1"/>
    </source>
</evidence>
<proteinExistence type="predicted"/>
<gene>
    <name evidence="1" type="ORF">PC113_g22357</name>
    <name evidence="2" type="ORF">PC115_g22239</name>
    <name evidence="3" type="ORF">PC117_g24823</name>
    <name evidence="4" type="ORF">PC118_g22365</name>
</gene>
<evidence type="ECO:0000313" key="4">
    <source>
        <dbReference type="EMBL" id="KAG2960715.1"/>
    </source>
</evidence>
<reference evidence="1" key="1">
    <citation type="submission" date="2018-10" db="EMBL/GenBank/DDBJ databases">
        <title>Effector identification in a new, highly contiguous assembly of the strawberry crown rot pathogen Phytophthora cactorum.</title>
        <authorList>
            <person name="Armitage A.D."/>
            <person name="Nellist C.F."/>
            <person name="Bates H."/>
            <person name="Vickerstaff R.J."/>
            <person name="Harrison R.J."/>
        </authorList>
    </citation>
    <scope>NUCLEOTIDE SEQUENCE</scope>
    <source>
        <strain evidence="1">15-7</strain>
        <strain evidence="2">4032</strain>
        <strain evidence="3">4040</strain>
        <strain evidence="4">P415</strain>
    </source>
</reference>
<dbReference type="EMBL" id="RCMG01001670">
    <property type="protein sequence ID" value="KAG2822252.1"/>
    <property type="molecule type" value="Genomic_DNA"/>
</dbReference>
<evidence type="ECO:0000313" key="1">
    <source>
        <dbReference type="EMBL" id="KAG2822252.1"/>
    </source>
</evidence>
<dbReference type="AlphaFoldDB" id="A0A8T1JS73"/>
<dbReference type="EMBL" id="RCMK01001761">
    <property type="protein sequence ID" value="KAG2888832.1"/>
    <property type="molecule type" value="Genomic_DNA"/>
</dbReference>
<evidence type="ECO:0000313" key="3">
    <source>
        <dbReference type="EMBL" id="KAG2888832.1"/>
    </source>
</evidence>
<dbReference type="Proteomes" id="UP000697107">
    <property type="component" value="Unassembled WGS sequence"/>
</dbReference>
<dbReference type="Proteomes" id="UP000736787">
    <property type="component" value="Unassembled WGS sequence"/>
</dbReference>
<dbReference type="Proteomes" id="UP000735874">
    <property type="component" value="Unassembled WGS sequence"/>
</dbReference>